<keyword evidence="4" id="KW-1185">Reference proteome</keyword>
<evidence type="ECO:0000313" key="4">
    <source>
        <dbReference type="Proteomes" id="UP001589828"/>
    </source>
</evidence>
<organism evidence="3 4">
    <name type="scientific">Mucilaginibacter angelicae</name>
    <dbReference type="NCBI Taxonomy" id="869718"/>
    <lineage>
        <taxon>Bacteria</taxon>
        <taxon>Pseudomonadati</taxon>
        <taxon>Bacteroidota</taxon>
        <taxon>Sphingobacteriia</taxon>
        <taxon>Sphingobacteriales</taxon>
        <taxon>Sphingobacteriaceae</taxon>
        <taxon>Mucilaginibacter</taxon>
    </lineage>
</organism>
<comment type="caution">
    <text evidence="3">The sequence shown here is derived from an EMBL/GenBank/DDBJ whole genome shotgun (WGS) entry which is preliminary data.</text>
</comment>
<feature type="signal peptide" evidence="1">
    <location>
        <begin position="1"/>
        <end position="20"/>
    </location>
</feature>
<evidence type="ECO:0000256" key="1">
    <source>
        <dbReference type="SAM" id="SignalP"/>
    </source>
</evidence>
<dbReference type="SUPFAM" id="SSF50370">
    <property type="entry name" value="Ricin B-like lectins"/>
    <property type="match status" value="1"/>
</dbReference>
<gene>
    <name evidence="3" type="ORF">ACFFGT_04525</name>
</gene>
<proteinExistence type="predicted"/>
<dbReference type="CDD" id="cd00161">
    <property type="entry name" value="beta-trefoil_Ricin-like"/>
    <property type="match status" value="1"/>
</dbReference>
<keyword evidence="1" id="KW-0732">Signal</keyword>
<protein>
    <submittedName>
        <fullName evidence="3">RICIN domain-containing protein</fullName>
    </submittedName>
</protein>
<dbReference type="Pfam" id="PF14200">
    <property type="entry name" value="RicinB_lectin_2"/>
    <property type="match status" value="1"/>
</dbReference>
<feature type="domain" description="Ricin B lectin" evidence="2">
    <location>
        <begin position="23"/>
        <end position="88"/>
    </location>
</feature>
<sequence>MKKITCLFSFFLLLSLTVSAQEIEGDYAIKNVQTGMLLRVKDAHSENGTPLVAYYPENWKCMTWNFKHVAGNTYQLQNLLTNKTFQPKSNADSNVALEEQPLNANSANQQYEFEAIDKDTFMIKLKGTDLYITPSDKKGNVNSQIVLAKKTNTKDQYWDIYPQSPTM</sequence>
<name>A0ABV6L142_9SPHI</name>
<dbReference type="EMBL" id="JBHLTS010000014">
    <property type="protein sequence ID" value="MFC0513448.1"/>
    <property type="molecule type" value="Genomic_DNA"/>
</dbReference>
<evidence type="ECO:0000313" key="3">
    <source>
        <dbReference type="EMBL" id="MFC0513448.1"/>
    </source>
</evidence>
<dbReference type="Proteomes" id="UP001589828">
    <property type="component" value="Unassembled WGS sequence"/>
</dbReference>
<dbReference type="Gene3D" id="2.80.10.50">
    <property type="match status" value="1"/>
</dbReference>
<dbReference type="InterPro" id="IPR000772">
    <property type="entry name" value="Ricin_B_lectin"/>
</dbReference>
<dbReference type="InterPro" id="IPR035992">
    <property type="entry name" value="Ricin_B-like_lectins"/>
</dbReference>
<feature type="chain" id="PRO_5047499130" evidence="1">
    <location>
        <begin position="21"/>
        <end position="167"/>
    </location>
</feature>
<evidence type="ECO:0000259" key="2">
    <source>
        <dbReference type="Pfam" id="PF14200"/>
    </source>
</evidence>
<reference evidence="3 4" key="1">
    <citation type="submission" date="2024-09" db="EMBL/GenBank/DDBJ databases">
        <authorList>
            <person name="Sun Q."/>
            <person name="Mori K."/>
        </authorList>
    </citation>
    <scope>NUCLEOTIDE SEQUENCE [LARGE SCALE GENOMIC DNA]</scope>
    <source>
        <strain evidence="3 4">NCAIM B.02415</strain>
    </source>
</reference>
<dbReference type="RefSeq" id="WP_377021316.1">
    <property type="nucleotide sequence ID" value="NZ_JBHLTS010000014.1"/>
</dbReference>
<accession>A0ABV6L142</accession>